<dbReference type="InterPro" id="IPR006286">
    <property type="entry name" value="C56_PfpI-like"/>
</dbReference>
<dbReference type="PANTHER" id="PTHR42733:SF12">
    <property type="entry name" value="PROTEINASE"/>
    <property type="match status" value="1"/>
</dbReference>
<dbReference type="NCBIfam" id="TIGR01382">
    <property type="entry name" value="PfpI"/>
    <property type="match status" value="1"/>
</dbReference>
<accession>A0A9X1SZ30</accession>
<evidence type="ECO:0000313" key="4">
    <source>
        <dbReference type="Proteomes" id="UP001138997"/>
    </source>
</evidence>
<dbReference type="PANTHER" id="PTHR42733">
    <property type="entry name" value="DJ-1 PROTEIN"/>
    <property type="match status" value="1"/>
</dbReference>
<evidence type="ECO:0000313" key="3">
    <source>
        <dbReference type="EMBL" id="MCD5316990.1"/>
    </source>
</evidence>
<dbReference type="Gene3D" id="3.40.50.880">
    <property type="match status" value="1"/>
</dbReference>
<proteinExistence type="inferred from homology"/>
<dbReference type="Pfam" id="PF01965">
    <property type="entry name" value="DJ-1_PfpI"/>
    <property type="match status" value="1"/>
</dbReference>
<dbReference type="RefSeq" id="WP_231449842.1">
    <property type="nucleotide sequence ID" value="NZ_JAJOMB010000038.1"/>
</dbReference>
<keyword evidence="4" id="KW-1185">Reference proteome</keyword>
<keyword evidence="3" id="KW-0315">Glutamine amidotransferase</keyword>
<evidence type="ECO:0000256" key="1">
    <source>
        <dbReference type="ARBA" id="ARBA00008542"/>
    </source>
</evidence>
<dbReference type="InterPro" id="IPR002818">
    <property type="entry name" value="DJ-1/PfpI"/>
</dbReference>
<feature type="domain" description="DJ-1/PfpI" evidence="2">
    <location>
        <begin position="7"/>
        <end position="176"/>
    </location>
</feature>
<evidence type="ECO:0000259" key="2">
    <source>
        <dbReference type="Pfam" id="PF01965"/>
    </source>
</evidence>
<comment type="similarity">
    <text evidence="1">Belongs to the peptidase C56 family.</text>
</comment>
<dbReference type="SUPFAM" id="SSF52317">
    <property type="entry name" value="Class I glutamine amidotransferase-like"/>
    <property type="match status" value="1"/>
</dbReference>
<dbReference type="InterPro" id="IPR029062">
    <property type="entry name" value="Class_I_gatase-like"/>
</dbReference>
<sequence>MSDIRNKHVLIISHGHGVESPELVDPLNGLRKAGAKVSVASPGGKTVRTLIMDDAAGPEVEADVAIEDLDSSGFDLLIVPGGTINADALRINPDAVRLANEFANSGRPIASICHGPWLLAEAGLLVGKTMTSWISIRTDVTHAGATWVDQELVEDATNGWTLITSRYPDDLPTFVPAVRDHLAQL</sequence>
<dbReference type="Proteomes" id="UP001138997">
    <property type="component" value="Unassembled WGS sequence"/>
</dbReference>
<reference evidence="3" key="1">
    <citation type="submission" date="2021-11" db="EMBL/GenBank/DDBJ databases">
        <title>Streptomyces corallinus and Kineosporia corallina sp. nov., two new coral-derived marine actinobacteria.</title>
        <authorList>
            <person name="Buangrab K."/>
            <person name="Sutthacheep M."/>
            <person name="Yeemin T."/>
            <person name="Harunari E."/>
            <person name="Igarashi Y."/>
            <person name="Sripreechasak P."/>
            <person name="Kanchanasin P."/>
            <person name="Tanasupawat S."/>
            <person name="Phongsopitanun W."/>
        </authorList>
    </citation>
    <scope>NUCLEOTIDE SEQUENCE</scope>
    <source>
        <strain evidence="3">JCM 31032</strain>
    </source>
</reference>
<dbReference type="CDD" id="cd03134">
    <property type="entry name" value="GATase1_PfpI_like"/>
    <property type="match status" value="1"/>
</dbReference>
<dbReference type="EMBL" id="JAJOMB010000038">
    <property type="protein sequence ID" value="MCD5316990.1"/>
    <property type="molecule type" value="Genomic_DNA"/>
</dbReference>
<name>A0A9X1SZ30_9ACTN</name>
<dbReference type="PROSITE" id="PS51276">
    <property type="entry name" value="PEPTIDASE_C56_PFPI"/>
    <property type="match status" value="1"/>
</dbReference>
<gene>
    <name evidence="3" type="ORF">LR394_39455</name>
</gene>
<protein>
    <submittedName>
        <fullName evidence="3">Type 1 glutamine amidotransferase</fullName>
    </submittedName>
</protein>
<comment type="caution">
    <text evidence="3">The sequence shown here is derived from an EMBL/GenBank/DDBJ whole genome shotgun (WGS) entry which is preliminary data.</text>
</comment>
<dbReference type="AlphaFoldDB" id="A0A9X1SZ30"/>
<organism evidence="3 4">
    <name type="scientific">Kineosporia babensis</name>
    <dbReference type="NCBI Taxonomy" id="499548"/>
    <lineage>
        <taxon>Bacteria</taxon>
        <taxon>Bacillati</taxon>
        <taxon>Actinomycetota</taxon>
        <taxon>Actinomycetes</taxon>
        <taxon>Kineosporiales</taxon>
        <taxon>Kineosporiaceae</taxon>
        <taxon>Kineosporia</taxon>
    </lineage>
</organism>